<protein>
    <submittedName>
        <fullName evidence="1">Uncharacterized protein</fullName>
    </submittedName>
</protein>
<sequence>MQSGRSTKKVKSKTCF</sequence>
<name>A0A2P2Q183_RHIMU</name>
<organism evidence="1">
    <name type="scientific">Rhizophora mucronata</name>
    <name type="common">Asiatic mangrove</name>
    <dbReference type="NCBI Taxonomy" id="61149"/>
    <lineage>
        <taxon>Eukaryota</taxon>
        <taxon>Viridiplantae</taxon>
        <taxon>Streptophyta</taxon>
        <taxon>Embryophyta</taxon>
        <taxon>Tracheophyta</taxon>
        <taxon>Spermatophyta</taxon>
        <taxon>Magnoliopsida</taxon>
        <taxon>eudicotyledons</taxon>
        <taxon>Gunneridae</taxon>
        <taxon>Pentapetalae</taxon>
        <taxon>rosids</taxon>
        <taxon>fabids</taxon>
        <taxon>Malpighiales</taxon>
        <taxon>Rhizophoraceae</taxon>
        <taxon>Rhizophora</taxon>
    </lineage>
</organism>
<accession>A0A2P2Q183</accession>
<proteinExistence type="predicted"/>
<dbReference type="EMBL" id="GGEC01080272">
    <property type="protein sequence ID" value="MBX60756.1"/>
    <property type="molecule type" value="Transcribed_RNA"/>
</dbReference>
<dbReference type="AlphaFoldDB" id="A0A2P2Q183"/>
<evidence type="ECO:0000313" key="1">
    <source>
        <dbReference type="EMBL" id="MBX60756.1"/>
    </source>
</evidence>
<reference evidence="1" key="1">
    <citation type="submission" date="2018-02" db="EMBL/GenBank/DDBJ databases">
        <title>Rhizophora mucronata_Transcriptome.</title>
        <authorList>
            <person name="Meera S.P."/>
            <person name="Sreeshan A."/>
            <person name="Augustine A."/>
        </authorList>
    </citation>
    <scope>NUCLEOTIDE SEQUENCE</scope>
    <source>
        <tissue evidence="1">Leaf</tissue>
    </source>
</reference>